<comment type="similarity">
    <text evidence="1 7">Belongs to the RecO family.</text>
</comment>
<dbReference type="InterPro" id="IPR003717">
    <property type="entry name" value="RecO"/>
</dbReference>
<evidence type="ECO:0000256" key="2">
    <source>
        <dbReference type="ARBA" id="ARBA00021310"/>
    </source>
</evidence>
<dbReference type="NCBIfam" id="TIGR00613">
    <property type="entry name" value="reco"/>
    <property type="match status" value="1"/>
</dbReference>
<accession>A0A1V5SET6</accession>
<dbReference type="PANTHER" id="PTHR33991:SF1">
    <property type="entry name" value="DNA REPAIR PROTEIN RECO"/>
    <property type="match status" value="1"/>
</dbReference>
<dbReference type="EMBL" id="MWBO01000012">
    <property type="protein sequence ID" value="OQA53060.1"/>
    <property type="molecule type" value="Genomic_DNA"/>
</dbReference>
<name>A0A1V5SET6_9BACT</name>
<dbReference type="InterPro" id="IPR012340">
    <property type="entry name" value="NA-bd_OB-fold"/>
</dbReference>
<dbReference type="GO" id="GO:0043590">
    <property type="term" value="C:bacterial nucleoid"/>
    <property type="evidence" value="ECO:0007669"/>
    <property type="project" value="TreeGrafter"/>
</dbReference>
<feature type="domain" description="DNA replication/recombination mediator RecO N-terminal" evidence="8">
    <location>
        <begin position="6"/>
        <end position="78"/>
    </location>
</feature>
<dbReference type="Gene3D" id="1.20.1440.120">
    <property type="entry name" value="Recombination protein O, C-terminal domain"/>
    <property type="match status" value="1"/>
</dbReference>
<sequence>MRELKTYLVEGVVVRRRDFKEKDRILTLFTLERGRVDVLAKGARRPGSKLSYCSDLATVGSFKINSTRSLDIVLESKTLYQPEGAFGNIKKSSKIFSALQIVDNLYREGDSYSMTYNSLKKLIYLASERDSKFGFVSFLRNVIIDHGIAPSLNECVLCQKEISKSSLVRFSLKGGIVHQECARDDAIEISPDEQRLLQSIFSNDFSDKTLVESNFNKQTYLKTFALLNDYFSWQFERQFLTIE</sequence>
<evidence type="ECO:0000256" key="5">
    <source>
        <dbReference type="ARBA" id="ARBA00023204"/>
    </source>
</evidence>
<dbReference type="SUPFAM" id="SSF50249">
    <property type="entry name" value="Nucleic acid-binding proteins"/>
    <property type="match status" value="1"/>
</dbReference>
<dbReference type="Pfam" id="PF02565">
    <property type="entry name" value="RecO_C"/>
    <property type="match status" value="1"/>
</dbReference>
<evidence type="ECO:0000256" key="1">
    <source>
        <dbReference type="ARBA" id="ARBA00007452"/>
    </source>
</evidence>
<comment type="function">
    <text evidence="7">Involved in DNA repair and RecF pathway recombination.</text>
</comment>
<evidence type="ECO:0000256" key="3">
    <source>
        <dbReference type="ARBA" id="ARBA00022763"/>
    </source>
</evidence>
<evidence type="ECO:0000256" key="4">
    <source>
        <dbReference type="ARBA" id="ARBA00023172"/>
    </source>
</evidence>
<dbReference type="GO" id="GO:0006302">
    <property type="term" value="P:double-strand break repair"/>
    <property type="evidence" value="ECO:0007669"/>
    <property type="project" value="TreeGrafter"/>
</dbReference>
<reference evidence="9" key="1">
    <citation type="submission" date="2017-02" db="EMBL/GenBank/DDBJ databases">
        <title>Delving into the versatile metabolic prowess of the omnipresent phylum Bacteroidetes.</title>
        <authorList>
            <person name="Nobu M.K."/>
            <person name="Mei R."/>
            <person name="Narihiro T."/>
            <person name="Kuroda K."/>
            <person name="Liu W.-T."/>
        </authorList>
    </citation>
    <scope>NUCLEOTIDE SEQUENCE</scope>
    <source>
        <strain evidence="9">ADurb.Bin280</strain>
    </source>
</reference>
<evidence type="ECO:0000313" key="9">
    <source>
        <dbReference type="EMBL" id="OQA53060.1"/>
    </source>
</evidence>
<keyword evidence="4 7" id="KW-0233">DNA recombination</keyword>
<comment type="caution">
    <text evidence="9">The sequence shown here is derived from an EMBL/GenBank/DDBJ whole genome shotgun (WGS) entry which is preliminary data.</text>
</comment>
<protein>
    <recommendedName>
        <fullName evidence="2 7">DNA repair protein RecO</fullName>
    </recommendedName>
    <alternativeName>
        <fullName evidence="6 7">Recombination protein O</fullName>
    </alternativeName>
</protein>
<dbReference type="Proteomes" id="UP000485367">
    <property type="component" value="Unassembled WGS sequence"/>
</dbReference>
<dbReference type="Pfam" id="PF11967">
    <property type="entry name" value="RecO_N"/>
    <property type="match status" value="1"/>
</dbReference>
<keyword evidence="5 7" id="KW-0234">DNA repair</keyword>
<dbReference type="PANTHER" id="PTHR33991">
    <property type="entry name" value="DNA REPAIR PROTEIN RECO"/>
    <property type="match status" value="1"/>
</dbReference>
<organism evidence="9">
    <name type="scientific">candidate division WS2 bacterium ADurb.Bin280</name>
    <dbReference type="NCBI Taxonomy" id="1852829"/>
    <lineage>
        <taxon>Bacteria</taxon>
        <taxon>candidate division WS2</taxon>
    </lineage>
</organism>
<dbReference type="Gene3D" id="2.40.50.140">
    <property type="entry name" value="Nucleic acid-binding proteins"/>
    <property type="match status" value="1"/>
</dbReference>
<dbReference type="InterPro" id="IPR037278">
    <property type="entry name" value="ARFGAP/RecO"/>
</dbReference>
<dbReference type="InterPro" id="IPR022572">
    <property type="entry name" value="DNA_rep/recomb_RecO_N"/>
</dbReference>
<keyword evidence="3 7" id="KW-0227">DNA damage</keyword>
<proteinExistence type="inferred from homology"/>
<evidence type="ECO:0000259" key="8">
    <source>
        <dbReference type="Pfam" id="PF11967"/>
    </source>
</evidence>
<dbReference type="AlphaFoldDB" id="A0A1V5SET6"/>
<dbReference type="InterPro" id="IPR042242">
    <property type="entry name" value="RecO_C"/>
</dbReference>
<gene>
    <name evidence="7 9" type="primary">recO</name>
    <name evidence="9" type="ORF">BWY43_00214</name>
</gene>
<evidence type="ECO:0000256" key="7">
    <source>
        <dbReference type="HAMAP-Rule" id="MF_00201"/>
    </source>
</evidence>
<dbReference type="SUPFAM" id="SSF57863">
    <property type="entry name" value="ArfGap/RecO-like zinc finger"/>
    <property type="match status" value="1"/>
</dbReference>
<dbReference type="HAMAP" id="MF_00201">
    <property type="entry name" value="RecO"/>
    <property type="match status" value="1"/>
</dbReference>
<dbReference type="GO" id="GO:0006310">
    <property type="term" value="P:DNA recombination"/>
    <property type="evidence" value="ECO:0007669"/>
    <property type="project" value="UniProtKB-UniRule"/>
</dbReference>
<evidence type="ECO:0000256" key="6">
    <source>
        <dbReference type="ARBA" id="ARBA00033409"/>
    </source>
</evidence>